<gene>
    <name evidence="4" type="ORF">SAMN05444580_11287</name>
</gene>
<feature type="compositionally biased region" description="Gly residues" evidence="1">
    <location>
        <begin position="28"/>
        <end position="42"/>
    </location>
</feature>
<evidence type="ECO:0000259" key="3">
    <source>
        <dbReference type="Pfam" id="PF20014"/>
    </source>
</evidence>
<reference evidence="4 5" key="1">
    <citation type="submission" date="2016-10" db="EMBL/GenBank/DDBJ databases">
        <authorList>
            <person name="de Groot N.N."/>
        </authorList>
    </citation>
    <scope>NUCLEOTIDE SEQUENCE [LARGE SCALE GENOMIC DNA]</scope>
    <source>
        <strain evidence="4 5">JCM 11308</strain>
    </source>
</reference>
<evidence type="ECO:0000313" key="4">
    <source>
        <dbReference type="EMBL" id="SDE22380.1"/>
    </source>
</evidence>
<evidence type="ECO:0000256" key="1">
    <source>
        <dbReference type="SAM" id="MobiDB-lite"/>
    </source>
</evidence>
<feature type="region of interest" description="Disordered" evidence="1">
    <location>
        <begin position="1"/>
        <end position="52"/>
    </location>
</feature>
<dbReference type="InterPro" id="IPR045402">
    <property type="entry name" value="GAP1-N2"/>
</dbReference>
<dbReference type="Pfam" id="PF20014">
    <property type="entry name" value="GAP1-M"/>
    <property type="match status" value="1"/>
</dbReference>
<organism evidence="4 5">
    <name type="scientific">Rhodococcus tukisamuensis</name>
    <dbReference type="NCBI Taxonomy" id="168276"/>
    <lineage>
        <taxon>Bacteria</taxon>
        <taxon>Bacillati</taxon>
        <taxon>Actinomycetota</taxon>
        <taxon>Actinomycetes</taxon>
        <taxon>Mycobacteriales</taxon>
        <taxon>Nocardiaceae</taxon>
        <taxon>Rhodococcus</taxon>
    </lineage>
</organism>
<dbReference type="RefSeq" id="WP_072845700.1">
    <property type="nucleotide sequence ID" value="NZ_FNAB01000012.1"/>
</dbReference>
<feature type="domain" description="GTPase-associated protein 1 N-terminal" evidence="2">
    <location>
        <begin position="12"/>
        <end position="145"/>
    </location>
</feature>
<accession>A0A1G7B693</accession>
<dbReference type="Pfam" id="PF20013">
    <property type="entry name" value="GAP1-N2"/>
    <property type="match status" value="1"/>
</dbReference>
<dbReference type="EMBL" id="FNAB01000012">
    <property type="protein sequence ID" value="SDE22380.1"/>
    <property type="molecule type" value="Genomic_DNA"/>
</dbReference>
<dbReference type="STRING" id="168276.SAMN05444580_11287"/>
<protein>
    <submittedName>
        <fullName evidence="4">Uncharacterized protein</fullName>
    </submittedName>
</protein>
<proteinExistence type="predicted"/>
<keyword evidence="5" id="KW-1185">Reference proteome</keyword>
<evidence type="ECO:0000313" key="5">
    <source>
        <dbReference type="Proteomes" id="UP000199417"/>
    </source>
</evidence>
<dbReference type="AlphaFoldDB" id="A0A1G7B693"/>
<dbReference type="Proteomes" id="UP000199417">
    <property type="component" value="Unassembled WGS sequence"/>
</dbReference>
<sequence length="922" mass="98780">MTGSVDSAPPRFGQLTYTSYDSPASARAGGGGWQVKEVGGGLSEPEQDLMRSGVATRFEPVEPPPPFPTPEDLEARPRRLSYVPVAGGAGCYWHTVAAGADASGRPGNVFAHVLLDRADDTAAESVRPVELWRSRDWLVPYGADAVAHASLSEAAPAVGAVVDRTSVLGFLLDPGTWRIGVLSLLLDAVARAMAGGPAVVLGTDNPESAALWIGAISQFMSPGSARRFGWCTFDRLPAVEETVTRGAHLVAVPRRDVEGLPVLGGQVLIDEHETPDLGELGGEPHRTARGEAVPVTAWSVLAQTALVDATVAERTLAQQDSIACRAGDRGLSPMWPLAMAVTLEPGLYDGHDEAAQVILEQSPETVVDEPDLAAVPLAVVDAQFGHDTAAAWPALVLLLDDDTVAPAVRVLAGRMFLFRMLGDRRWIRGSTREQRERLDPAWSSHDLLAEADRVAAALRTRAHAVSTRQELRDLAVDAVAMLDVFAEAGLLNGPGRAAVFEVLEAAVVPILCDPVDGPALVADSGPVGTATRLEYLQPALAAHPAVTGRPLGSRVPHLVLKWVVGETGQSVPEALSRDPGRIAEPLSMLVADGVRASMAAGELDVNSPHLLIVLRRALYEASRGGWAGEDLTRLLREVVWTSRDLSLAVTEYPSVVPRGFLRNGIVTDPWGPEVELLVSRAADPRAGAALPIESDPYLDGLATSWAAIRSWGRWGSLTERDIRPLLDQHVRPVLLDYAACFEADLPHDLLVRLALLTVAARANASTGRGSAVPRLPDGHEEALVRAVRADRRLAFDVVSSWVRSGVIDLRWAVAYAVFTDPSASRLRLAVDRDDLLCRMEIGSPDDPRSLLESVVWTLMGESDYRGPVDAQGVLDAIRTVLRQEGGIDVEYACKGYAPFVKGWTERRSLSADRPAAGRLRRK</sequence>
<feature type="domain" description="GTPase-associated protein 1 middle" evidence="3">
    <location>
        <begin position="180"/>
        <end position="254"/>
    </location>
</feature>
<name>A0A1G7B693_9NOCA</name>
<evidence type="ECO:0000259" key="2">
    <source>
        <dbReference type="Pfam" id="PF20013"/>
    </source>
</evidence>
<dbReference type="InterPro" id="IPR045401">
    <property type="entry name" value="GAP1-M"/>
</dbReference>